<dbReference type="Proteomes" id="UP000595349">
    <property type="component" value="Chromosome"/>
</dbReference>
<dbReference type="KEGG" id="scib:HUG20_16900"/>
<gene>
    <name evidence="1" type="ORF">HUG20_16900</name>
</gene>
<dbReference type="EMBL" id="CP054706">
    <property type="protein sequence ID" value="QQK81421.1"/>
    <property type="molecule type" value="Genomic_DNA"/>
</dbReference>
<keyword evidence="2" id="KW-1185">Reference proteome</keyword>
<sequence length="69" mass="8215">MKAFRNMSEEARRRQRIEMEKNDRSGYIDRELNGIYAQPNPASASELQKNPRSMQNEWKKKINKCTNNL</sequence>
<evidence type="ECO:0000313" key="1">
    <source>
        <dbReference type="EMBL" id="QQK81421.1"/>
    </source>
</evidence>
<dbReference type="AlphaFoldDB" id="A0A7T6ZDB1"/>
<protein>
    <submittedName>
        <fullName evidence="1">Uncharacterized protein</fullName>
    </submittedName>
</protein>
<accession>A0A7T6ZDB1</accession>
<proteinExistence type="predicted"/>
<dbReference type="RefSeq" id="WP_200085848.1">
    <property type="nucleotide sequence ID" value="NZ_CP054706.1"/>
</dbReference>
<organism evidence="1 2">
    <name type="scientific">Salicibibacter cibi</name>
    <dbReference type="NCBI Taxonomy" id="2743001"/>
    <lineage>
        <taxon>Bacteria</taxon>
        <taxon>Bacillati</taxon>
        <taxon>Bacillota</taxon>
        <taxon>Bacilli</taxon>
        <taxon>Bacillales</taxon>
        <taxon>Bacillaceae</taxon>
        <taxon>Salicibibacter</taxon>
    </lineage>
</organism>
<name>A0A7T6ZDB1_9BACI</name>
<reference evidence="1 2" key="1">
    <citation type="submission" date="2020-06" db="EMBL/GenBank/DDBJ databases">
        <title>Genomic analysis of Salicibibacter sp. NKC21-4.</title>
        <authorList>
            <person name="Oh Y.J."/>
        </authorList>
    </citation>
    <scope>NUCLEOTIDE SEQUENCE [LARGE SCALE GENOMIC DNA]</scope>
    <source>
        <strain evidence="1 2">NKC21-4</strain>
    </source>
</reference>
<evidence type="ECO:0000313" key="2">
    <source>
        <dbReference type="Proteomes" id="UP000595349"/>
    </source>
</evidence>